<dbReference type="EMBL" id="CM004387">
    <property type="protein sequence ID" value="OAY61612.1"/>
    <property type="molecule type" value="Genomic_DNA"/>
</dbReference>
<dbReference type="AlphaFoldDB" id="A0A2C9WMB6"/>
<protein>
    <submittedName>
        <fullName evidence="1">Uncharacterized protein</fullName>
    </submittedName>
</protein>
<sequence>MFLFQTQHLFGTRYCCFSAAGRLPVNDVDWNNQSHSISKMEKTAEESKFGHLTAHREGGRHIGPPC</sequence>
<gene>
    <name evidence="1" type="ORF">MANES_01G203000</name>
</gene>
<evidence type="ECO:0000313" key="1">
    <source>
        <dbReference type="EMBL" id="OAY61612.1"/>
    </source>
</evidence>
<organism evidence="1">
    <name type="scientific">Manihot esculenta</name>
    <name type="common">Cassava</name>
    <name type="synonym">Jatropha manihot</name>
    <dbReference type="NCBI Taxonomy" id="3983"/>
    <lineage>
        <taxon>Eukaryota</taxon>
        <taxon>Viridiplantae</taxon>
        <taxon>Streptophyta</taxon>
        <taxon>Embryophyta</taxon>
        <taxon>Tracheophyta</taxon>
        <taxon>Spermatophyta</taxon>
        <taxon>Magnoliopsida</taxon>
        <taxon>eudicotyledons</taxon>
        <taxon>Gunneridae</taxon>
        <taxon>Pentapetalae</taxon>
        <taxon>rosids</taxon>
        <taxon>fabids</taxon>
        <taxon>Malpighiales</taxon>
        <taxon>Euphorbiaceae</taxon>
        <taxon>Crotonoideae</taxon>
        <taxon>Manihoteae</taxon>
        <taxon>Manihot</taxon>
    </lineage>
</organism>
<proteinExistence type="predicted"/>
<reference evidence="1" key="1">
    <citation type="submission" date="2016-02" db="EMBL/GenBank/DDBJ databases">
        <title>WGS assembly of Manihot esculenta.</title>
        <authorList>
            <person name="Bredeson J.V."/>
            <person name="Prochnik S.E."/>
            <person name="Lyons J.B."/>
            <person name="Schmutz J."/>
            <person name="Grimwood J."/>
            <person name="Vrebalov J."/>
            <person name="Bart R.S."/>
            <person name="Amuge T."/>
            <person name="Ferguson M.E."/>
            <person name="Green R."/>
            <person name="Putnam N."/>
            <person name="Stites J."/>
            <person name="Rounsley S."/>
            <person name="Rokhsar D.S."/>
        </authorList>
    </citation>
    <scope>NUCLEOTIDE SEQUENCE [LARGE SCALE GENOMIC DNA]</scope>
    <source>
        <tissue evidence="1">Leaf</tissue>
    </source>
</reference>
<accession>A0A2C9WMB6</accession>
<name>A0A2C9WMB6_MANES</name>